<dbReference type="EMBL" id="JAMJEV010000004">
    <property type="protein sequence ID" value="MDO0822280.1"/>
    <property type="molecule type" value="Genomic_DNA"/>
</dbReference>
<evidence type="ECO:0000259" key="3">
    <source>
        <dbReference type="Pfam" id="PF17651"/>
    </source>
</evidence>
<dbReference type="Pfam" id="PF17650">
    <property type="entry name" value="RACo_linker"/>
    <property type="match status" value="1"/>
</dbReference>
<dbReference type="Gene3D" id="3.30.420.480">
    <property type="entry name" value="Domain of unknown function (DUF4445)"/>
    <property type="match status" value="1"/>
</dbReference>
<sequence length="533" mass="56828">MLNNKSNNNQKPVILSDQVQSPLNKLEPLTRKVFLSLNPPGPQDNRADVDQIRQVLERICGGFVYVPLAMMPKIPSICRGANWQLTATVADTGQAWKLIDIEPGDTAQEHYGLAIDIGTTTVVVYLINLCDGTVLKHAADYNDQIAMGEDLLTRIRHASEPGGLASLKSAVLNTLNRLIKRLYPLPTETSKITAAAIGANTTMIHLLLGLDPASICRAPYTPVVNNPGLIPAGEIGLDIAPLAPVYCLPSIGSFLGGDVIGGILVSGMHQQSDISLFVDIGTNGEIVLGNEEWLVACAGAAGPALEGGVTTYGMRAEPGAVDHVSIDPKTGWVNYSTVGNLPARGICGSGLVDTLAGLFLSGIINRTARFQNGQKEFVIVPAHEATSGEDIVVSQVDINNFMATKGAVNAATDLLIENVGCDWREICHFYAAGAFGQYLPIESAVTIGLYPDLPRTAIVRLGNSSGEAARQVLLSRGKRLEAEGIAGKVTYFELNANSAFMDKFVSSKFLPHTDLDRYPSVAGRLLEVFTNKS</sequence>
<proteinExistence type="predicted"/>
<dbReference type="Pfam" id="PF17651">
    <property type="entry name" value="Raco_middle"/>
    <property type="match status" value="1"/>
</dbReference>
<evidence type="ECO:0000313" key="4">
    <source>
        <dbReference type="EMBL" id="MDO0822280.1"/>
    </source>
</evidence>
<dbReference type="Gene3D" id="3.10.20.880">
    <property type="match status" value="1"/>
</dbReference>
<gene>
    <name evidence="4" type="ORF">M8H41_05350</name>
</gene>
<dbReference type="InterPro" id="IPR027980">
    <property type="entry name" value="RACo_C"/>
</dbReference>
<dbReference type="InterPro" id="IPR052911">
    <property type="entry name" value="Corrinoid_activation_enz"/>
</dbReference>
<dbReference type="Proteomes" id="UP001176021">
    <property type="component" value="Unassembled WGS sequence"/>
</dbReference>
<accession>A0ABT8QMB6</accession>
<dbReference type="PANTHER" id="PTHR42895:SF1">
    <property type="entry name" value="IRON-SULFUR CLUSTER PROTEIN"/>
    <property type="match status" value="1"/>
</dbReference>
<organism evidence="4 5">
    <name type="scientific">Desulfosporosinus nitroreducens</name>
    <dbReference type="NCBI Taxonomy" id="2018668"/>
    <lineage>
        <taxon>Bacteria</taxon>
        <taxon>Bacillati</taxon>
        <taxon>Bacillota</taxon>
        <taxon>Clostridia</taxon>
        <taxon>Eubacteriales</taxon>
        <taxon>Desulfitobacteriaceae</taxon>
        <taxon>Desulfosporosinus</taxon>
    </lineage>
</organism>
<dbReference type="Pfam" id="PF14574">
    <property type="entry name" value="RACo_C_ter"/>
    <property type="match status" value="1"/>
</dbReference>
<feature type="domain" description="RACo C-terminal" evidence="1">
    <location>
        <begin position="274"/>
        <end position="521"/>
    </location>
</feature>
<name>A0ABT8QMB6_9FIRM</name>
<comment type="caution">
    <text evidence="4">The sequence shown here is derived from an EMBL/GenBank/DDBJ whole genome shotgun (WGS) entry which is preliminary data.</text>
</comment>
<evidence type="ECO:0000259" key="2">
    <source>
        <dbReference type="Pfam" id="PF17650"/>
    </source>
</evidence>
<dbReference type="RefSeq" id="WP_252467735.1">
    <property type="nucleotide sequence ID" value="NZ_JAMHFY010000003.1"/>
</dbReference>
<feature type="domain" description="RACo linker region" evidence="2">
    <location>
        <begin position="25"/>
        <end position="108"/>
    </location>
</feature>
<protein>
    <submittedName>
        <fullName evidence="4">ASKHA domain-containing protein</fullName>
    </submittedName>
</protein>
<dbReference type="InterPro" id="IPR040506">
    <property type="entry name" value="RACo_linker"/>
</dbReference>
<dbReference type="PANTHER" id="PTHR42895">
    <property type="entry name" value="IRON-SULFUR CLUSTER-BINDING PROTEIN-RELATED"/>
    <property type="match status" value="1"/>
</dbReference>
<evidence type="ECO:0000259" key="1">
    <source>
        <dbReference type="Pfam" id="PF14574"/>
    </source>
</evidence>
<keyword evidence="5" id="KW-1185">Reference proteome</keyword>
<dbReference type="InterPro" id="IPR041414">
    <property type="entry name" value="Raco-like_middle"/>
</dbReference>
<reference evidence="4" key="1">
    <citation type="submission" date="2022-05" db="EMBL/GenBank/DDBJ databases">
        <title>Expanded diversity of anoxic marine methylotrophy in a Black Sea sulfate reducing microorganism.</title>
        <authorList>
            <person name="Fischer P.Q."/>
            <person name="Stams A.J.M."/>
            <person name="Villanueva L."/>
            <person name="Sousa D.Z."/>
        </authorList>
    </citation>
    <scope>NUCLEOTIDE SEQUENCE</scope>
    <source>
        <strain evidence="4">P130</strain>
    </source>
</reference>
<evidence type="ECO:0000313" key="5">
    <source>
        <dbReference type="Proteomes" id="UP001176021"/>
    </source>
</evidence>
<feature type="domain" description="RACo-like middle region" evidence="3">
    <location>
        <begin position="111"/>
        <end position="271"/>
    </location>
</feature>
<dbReference type="InterPro" id="IPR042259">
    <property type="entry name" value="Raco-like_middle_sf"/>
</dbReference>